<dbReference type="PANTHER" id="PTHR11203">
    <property type="entry name" value="CLEAVAGE AND POLYADENYLATION SPECIFICITY FACTOR FAMILY MEMBER"/>
    <property type="match status" value="1"/>
</dbReference>
<dbReference type="GO" id="GO:0004521">
    <property type="term" value="F:RNA endonuclease activity"/>
    <property type="evidence" value="ECO:0007669"/>
    <property type="project" value="TreeGrafter"/>
</dbReference>
<dbReference type="Proteomes" id="UP000185744">
    <property type="component" value="Unassembled WGS sequence"/>
</dbReference>
<sequence length="540" mass="61590">MSKDDKQNRDKREIVFLGGVEGVQGSCFYLNAGKRDYLIDCGIKQEQPAESPDFSYLNEKNIKIDGVFLTHAHLDHSGGLPYLEADDYLTEEAKIIATNPTKNLVETLLWDSLKIHKMETKNQGLDQSYGQNDIRSILGRFKGVDYGKYQLNNLDIELGSSTHILGSSWIKITLQGTKITFSGDIGGNHRTNHLKELQNPGETDILVLESTYGDQKNQPSFTEAKNKVYKQIKESLNKNEPVLIPCFAIGRSQEILQLIREREHQLPDTTEIVYDGMISKAMSDYHNYATHSYMNEAIMNYKSNSNDLKPFLPDKAYKPNKMEERHRLLDGEKTPLIVAPSGMLEGGWSPYYLIKMTKNYENAKIILTGHQVTGSVGRKLLEAKREDKNKVKVQVTALMPPEEADELNGKGYGFHEKNIKIPTNWVEQVNGFSGHSAANQLLQFTRKTNPKKIYLTHGEPKTKKQFKTFLEKNLNSKIKIPKLNQKTTIKTKENGKTTINPNKIKKLKTKINNLEQKIQKHEKTLQKLQTKNQKQNKKQK</sequence>
<evidence type="ECO:0000256" key="1">
    <source>
        <dbReference type="ARBA" id="ARBA00022801"/>
    </source>
</evidence>
<dbReference type="PANTHER" id="PTHR11203:SF37">
    <property type="entry name" value="INTEGRATOR COMPLEX SUBUNIT 11"/>
    <property type="match status" value="1"/>
</dbReference>
<reference evidence="5" key="1">
    <citation type="submission" date="2016-12" db="EMBL/GenBank/DDBJ databases">
        <title>Discovery of methanogenic haloarchaea.</title>
        <authorList>
            <person name="Sorokin D.Y."/>
            <person name="Makarova K.S."/>
            <person name="Abbas B."/>
            <person name="Ferrer M."/>
            <person name="Golyshin P.N."/>
        </authorList>
    </citation>
    <scope>NUCLEOTIDE SEQUENCE [LARGE SCALE GENOMIC DNA]</scope>
    <source>
        <strain evidence="5">HMET1</strain>
    </source>
</reference>
<dbReference type="CDD" id="cd16295">
    <property type="entry name" value="TTHA0252-CPSF-like_MBL-fold"/>
    <property type="match status" value="1"/>
</dbReference>
<gene>
    <name evidence="5" type="ORF">BTN85_1739</name>
</gene>
<dbReference type="InParanoid" id="A0A1Q6DY07"/>
<dbReference type="EMBL" id="MSDW01000001">
    <property type="protein sequence ID" value="OKY79231.1"/>
    <property type="molecule type" value="Genomic_DNA"/>
</dbReference>
<dbReference type="GO" id="GO:0016787">
    <property type="term" value="F:hydrolase activity"/>
    <property type="evidence" value="ECO:0007669"/>
    <property type="project" value="UniProtKB-KW"/>
</dbReference>
<evidence type="ECO:0000313" key="5">
    <source>
        <dbReference type="EMBL" id="OKY79231.1"/>
    </source>
</evidence>
<dbReference type="Pfam" id="PF10996">
    <property type="entry name" value="Beta-Casp"/>
    <property type="match status" value="1"/>
</dbReference>
<dbReference type="InterPro" id="IPR011108">
    <property type="entry name" value="RMMBL"/>
</dbReference>
<dbReference type="SMART" id="SM01027">
    <property type="entry name" value="Beta-Casp"/>
    <property type="match status" value="1"/>
</dbReference>
<dbReference type="SUPFAM" id="SSF56281">
    <property type="entry name" value="Metallo-hydrolase/oxidoreductase"/>
    <property type="match status" value="1"/>
</dbReference>
<dbReference type="InterPro" id="IPR036866">
    <property type="entry name" value="RibonucZ/Hydroxyglut_hydro"/>
</dbReference>
<comment type="caution">
    <text evidence="5">The sequence shown here is derived from an EMBL/GenBank/DDBJ whole genome shotgun (WGS) entry which is preliminary data.</text>
</comment>
<dbReference type="InterPro" id="IPR001279">
    <property type="entry name" value="Metallo-B-lactamas"/>
</dbReference>
<keyword evidence="6" id="KW-1185">Reference proteome</keyword>
<dbReference type="Pfam" id="PF07521">
    <property type="entry name" value="RMMBL"/>
    <property type="match status" value="1"/>
</dbReference>
<dbReference type="InterPro" id="IPR022712">
    <property type="entry name" value="Beta_Casp"/>
</dbReference>
<dbReference type="InterPro" id="IPR050698">
    <property type="entry name" value="MBL"/>
</dbReference>
<dbReference type="AlphaFoldDB" id="A0A1Q6DY07"/>
<feature type="domain" description="Beta-Casp" evidence="4">
    <location>
        <begin position="252"/>
        <end position="380"/>
    </location>
</feature>
<proteinExistence type="predicted"/>
<keyword evidence="1" id="KW-0378">Hydrolase</keyword>
<feature type="coiled-coil region" evidence="2">
    <location>
        <begin position="504"/>
        <end position="538"/>
    </location>
</feature>
<evidence type="ECO:0000259" key="3">
    <source>
        <dbReference type="SMART" id="SM00849"/>
    </source>
</evidence>
<feature type="domain" description="Metallo-beta-lactamase" evidence="3">
    <location>
        <begin position="24"/>
        <end position="247"/>
    </location>
</feature>
<dbReference type="Pfam" id="PF00753">
    <property type="entry name" value="Lactamase_B"/>
    <property type="match status" value="1"/>
</dbReference>
<dbReference type="SMART" id="SM00849">
    <property type="entry name" value="Lactamase_B"/>
    <property type="match status" value="1"/>
</dbReference>
<organism evidence="5 6">
    <name type="scientific">Methanohalarchaeum thermophilum</name>
    <dbReference type="NCBI Taxonomy" id="1903181"/>
    <lineage>
        <taxon>Archaea</taxon>
        <taxon>Methanobacteriati</taxon>
        <taxon>Methanobacteriota</taxon>
        <taxon>Methanonatronarchaeia</taxon>
        <taxon>Methanonatronarchaeales</taxon>
        <taxon>Methanonatronarchaeaceae</taxon>
        <taxon>Candidatus Methanohalarchaeum</taxon>
    </lineage>
</organism>
<dbReference type="Gene3D" id="3.60.15.10">
    <property type="entry name" value="Ribonuclease Z/Hydroxyacylglutathione hydrolase-like"/>
    <property type="match status" value="1"/>
</dbReference>
<accession>A0A1Q6DY07</accession>
<protein>
    <submittedName>
        <fullName evidence="5">5'-3' Exoribonuclease of the beta-lactamase fold involved in RNA processing</fullName>
    </submittedName>
</protein>
<evidence type="ECO:0000256" key="2">
    <source>
        <dbReference type="SAM" id="Coils"/>
    </source>
</evidence>
<evidence type="ECO:0000313" key="6">
    <source>
        <dbReference type="Proteomes" id="UP000185744"/>
    </source>
</evidence>
<keyword evidence="2" id="KW-0175">Coiled coil</keyword>
<evidence type="ECO:0000259" key="4">
    <source>
        <dbReference type="SMART" id="SM01027"/>
    </source>
</evidence>
<dbReference type="Gene3D" id="3.40.50.10890">
    <property type="match status" value="1"/>
</dbReference>
<dbReference type="STRING" id="1903181.BTN85_1739"/>
<name>A0A1Q6DY07_METT1</name>